<keyword evidence="1" id="KW-0812">Transmembrane</keyword>
<gene>
    <name evidence="2" type="ordered locus">RER_pREC1-00270</name>
</gene>
<feature type="transmembrane region" description="Helical" evidence="1">
    <location>
        <begin position="36"/>
        <end position="56"/>
    </location>
</feature>
<reference evidence="3" key="1">
    <citation type="submission" date="2005-03" db="EMBL/GenBank/DDBJ databases">
        <title>Comparison of the complete genome sequences of Rhodococcus erythropolis PR4 and Rhodococcus opacus B4.</title>
        <authorList>
            <person name="Takarada H."/>
            <person name="Sekine M."/>
            <person name="Hosoyama A."/>
            <person name="Yamada R."/>
            <person name="Fujisawa T."/>
            <person name="Omata S."/>
            <person name="Shimizu A."/>
            <person name="Tsukatani N."/>
            <person name="Tanikawa S."/>
            <person name="Fujita N."/>
            <person name="Harayama S."/>
        </authorList>
    </citation>
    <scope>NUCLEOTIDE SEQUENCE [LARGE SCALE GENOMIC DNA]</scope>
    <source>
        <strain evidence="3">PR4 / NBRC 100887</strain>
        <plasmid evidence="3">pREC1</plasmid>
    </source>
</reference>
<dbReference type="PATRIC" id="fig|234621.6.peg.29"/>
<evidence type="ECO:0000313" key="2">
    <source>
        <dbReference type="EMBL" id="BAE46268.1"/>
    </source>
</evidence>
<geneLocation type="plasmid" evidence="2 3">
    <name>pREC1</name>
</geneLocation>
<evidence type="ECO:0000256" key="1">
    <source>
        <dbReference type="SAM" id="Phobius"/>
    </source>
</evidence>
<dbReference type="AlphaFoldDB" id="Q3L945"/>
<keyword evidence="2" id="KW-0614">Plasmid</keyword>
<sequence>MKGTPMLALTDHLTAGGSSAFSVIMDSAFWPTIPYAAGGLIIFATLLSELEVVALMGRHNYLKRPGGLLCFILAAVAVVVFGLILALWEPFRESRVFEILPVTPGAFGFFCAALAFVPLRGDSQTRAGRTGSDCPGASVGGAALMAVGGLAGTTATPEHNDTDGATK</sequence>
<proteinExistence type="predicted"/>
<keyword evidence="1" id="KW-1133">Transmembrane helix</keyword>
<evidence type="ECO:0000313" key="3">
    <source>
        <dbReference type="Proteomes" id="UP000002204"/>
    </source>
</evidence>
<feature type="transmembrane region" description="Helical" evidence="1">
    <location>
        <begin position="68"/>
        <end position="87"/>
    </location>
</feature>
<accession>Q3L945</accession>
<reference evidence="2 3" key="2">
    <citation type="journal article" date="2006" name="Environ. Microbiol.">
        <title>Sequence analysis of three plasmids harboured in Rhodococcus erythropolis strain PR4.</title>
        <authorList>
            <person name="Sekine M."/>
            <person name="Tanikawa S."/>
            <person name="Omata S."/>
            <person name="Saito M."/>
            <person name="Fujisawa T."/>
            <person name="Tsukatani N."/>
            <person name="Tajima T."/>
            <person name="Sekigawa T."/>
            <person name="Kosugi H."/>
            <person name="Matsuo Y."/>
            <person name="Nishiko R."/>
            <person name="Imamura K."/>
            <person name="Ito M."/>
            <person name="Narita H."/>
            <person name="Tago S."/>
            <person name="Fujita N."/>
            <person name="Harayama S."/>
        </authorList>
    </citation>
    <scope>NUCLEOTIDE SEQUENCE [LARGE SCALE GENOMIC DNA]</scope>
    <source>
        <strain evidence="3">PR4 / NBRC 100887</strain>
        <plasmid evidence="2 3">pREC1</plasmid>
    </source>
</reference>
<dbReference type="Proteomes" id="UP000002204">
    <property type="component" value="Plasmid pREC1"/>
</dbReference>
<dbReference type="HOGENOM" id="CLU_1593262_0_0_11"/>
<dbReference type="EMBL" id="AP008932">
    <property type="protein sequence ID" value="BAE46268.1"/>
    <property type="molecule type" value="Genomic_DNA"/>
</dbReference>
<organism evidence="2 3">
    <name type="scientific">Rhodococcus erythropolis (strain PR4 / NBRC 100887)</name>
    <dbReference type="NCBI Taxonomy" id="234621"/>
    <lineage>
        <taxon>Bacteria</taxon>
        <taxon>Bacillati</taxon>
        <taxon>Actinomycetota</taxon>
        <taxon>Actinomycetes</taxon>
        <taxon>Mycobacteriales</taxon>
        <taxon>Nocardiaceae</taxon>
        <taxon>Rhodococcus</taxon>
        <taxon>Rhodococcus erythropolis group</taxon>
    </lineage>
</organism>
<feature type="transmembrane region" description="Helical" evidence="1">
    <location>
        <begin position="99"/>
        <end position="119"/>
    </location>
</feature>
<keyword evidence="1" id="KW-0472">Membrane</keyword>
<protein>
    <submittedName>
        <fullName evidence="2">Hypothetical membrane protein</fullName>
    </submittedName>
</protein>
<name>Q3L945_RHOE4</name>
<dbReference type="KEGG" id="rer:RER_pREC1-00270"/>